<proteinExistence type="predicted"/>
<dbReference type="AlphaFoldDB" id="A0AAD8UUM4"/>
<keyword evidence="2" id="KW-1185">Reference proteome</keyword>
<name>A0AAD8UUM4_BABGI</name>
<accession>A0AAD8UUM4</accession>
<sequence length="269" mass="29608">MYKLLGLTGKEEIARITNAVISHLPALKTEDTTSILSSFAKIRHRDFRLFSALVEHLEAGKDIPLGEARVIIHSFSKIYFTNSNLTNRCADIVKSNVNLIRPKDACNLLHSFTRLRYDDPILLEQLISIARDSLHDLDDVSLANFAIGSAKSNVIDDTVMLICQEIKARSPKLGPLESLRALLALAHFSTNGEAVDAAAAIVKGLNCNLLSLLQLTLALEAVTAIGCEYADKIATALSRKRDSYTSVPHDLDMRIQAALKNMQTGRKQE</sequence>
<gene>
    <name evidence="1" type="ORF">BgAZ_100240</name>
</gene>
<evidence type="ECO:0000313" key="1">
    <source>
        <dbReference type="EMBL" id="KAK1444118.1"/>
    </source>
</evidence>
<reference evidence="1" key="1">
    <citation type="submission" date="2023-08" db="EMBL/GenBank/DDBJ databases">
        <title>Draft sequence of the Babesia gibsoni genome.</title>
        <authorList>
            <person name="Yamagishi J.Y."/>
            <person name="Xuan X.X."/>
        </authorList>
    </citation>
    <scope>NUCLEOTIDE SEQUENCE</scope>
    <source>
        <strain evidence="1">Azabu</strain>
    </source>
</reference>
<protein>
    <submittedName>
        <fullName evidence="1">Uncharacterized protein</fullName>
    </submittedName>
</protein>
<dbReference type="EMBL" id="JAVEPI010000001">
    <property type="protein sequence ID" value="KAK1444118.1"/>
    <property type="molecule type" value="Genomic_DNA"/>
</dbReference>
<dbReference type="Proteomes" id="UP001230268">
    <property type="component" value="Unassembled WGS sequence"/>
</dbReference>
<comment type="caution">
    <text evidence="1">The sequence shown here is derived from an EMBL/GenBank/DDBJ whole genome shotgun (WGS) entry which is preliminary data.</text>
</comment>
<evidence type="ECO:0000313" key="2">
    <source>
        <dbReference type="Proteomes" id="UP001230268"/>
    </source>
</evidence>
<organism evidence="1 2">
    <name type="scientific">Babesia gibsoni</name>
    <dbReference type="NCBI Taxonomy" id="33632"/>
    <lineage>
        <taxon>Eukaryota</taxon>
        <taxon>Sar</taxon>
        <taxon>Alveolata</taxon>
        <taxon>Apicomplexa</taxon>
        <taxon>Aconoidasida</taxon>
        <taxon>Piroplasmida</taxon>
        <taxon>Babesiidae</taxon>
        <taxon>Babesia</taxon>
    </lineage>
</organism>